<evidence type="ECO:0000256" key="8">
    <source>
        <dbReference type="SAM" id="Phobius"/>
    </source>
</evidence>
<dbReference type="SUPFAM" id="SSF103473">
    <property type="entry name" value="MFS general substrate transporter"/>
    <property type="match status" value="1"/>
</dbReference>
<dbReference type="Proteomes" id="UP000230447">
    <property type="component" value="Unassembled WGS sequence"/>
</dbReference>
<dbReference type="InterPro" id="IPR036390">
    <property type="entry name" value="WH_DNA-bd_sf"/>
</dbReference>
<dbReference type="PANTHER" id="PTHR22683">
    <property type="entry name" value="SPORULATION PROTEIN RELATED"/>
    <property type="match status" value="1"/>
</dbReference>
<dbReference type="PROSITE" id="PS50901">
    <property type="entry name" value="FTSK"/>
    <property type="match status" value="1"/>
</dbReference>
<comment type="caution">
    <text evidence="10">The sequence shown here is derived from an EMBL/GenBank/DDBJ whole genome shotgun (WGS) entry which is preliminary data.</text>
</comment>
<sequence length="721" mass="79678">MSKRKRKKNNSYQGKIRGSKNGFTKPKKSGRELAPVLTSRLKRWLSALVMIALALIVIFSFFQKAGTGGEYLFKFFNYILGKTIFAFPFLLFLASFFALKPTKRRVFLPVGLGLFLCLAGTSGILAVKTGEAQMGGSLGKIMSIPLLKYFSPSVAYIVLGVFLLAGLLIFYELLPKKERTEKEKEEDLGKIEVMLEDEKKPKFEIKPVEIIARKAAGIFAKENKEDKKQQKEAKKEDEEKVEVQRDAEYKIPPLSLLDLKEVQASAGDTQANSLVIQRTLQNFGIEVAMAEINVGPTVTQYSFRPAEGVKLSKITGLNNDLALSLAAHPIRIEAPIPGKPLVGIEVPNKQRAIVKIGTLFIENEFQKSPPLTFAVGRDVMGHPILADLSRMPHLLVAGATGSGKTICLNSIILSLIFRNSPKVLRLILIDPKKVEFPVYSSLPHLLTPVILNSRKAVNALNWLVGEMDRRFDVLRELGSRDIASYNVSLVKKPKEGFEELPYIVLIIDELADLMMAKGKEVEAAVVRLSQLARAVGIHLIVATQRPSVEVITGLIKANITSRIAFQVASQIDSRTILDGAGAEKLLGRGDMLFLSSDFSKPKRIQGGFISSGEINRVVDFIAKENQFQEQEVKISENEPEEQDVPLVSIRSGGDISANPPSEDIMNYEVKDELYDEAKETITQYQKASASLLQRRLQVGYARAARLLDMLEADGIVGPADG</sequence>
<dbReference type="SUPFAM" id="SSF52540">
    <property type="entry name" value="P-loop containing nucleoside triphosphate hydrolases"/>
    <property type="match status" value="1"/>
</dbReference>
<keyword evidence="4" id="KW-0238">DNA-binding</keyword>
<keyword evidence="3 5" id="KW-0067">ATP-binding</keyword>
<dbReference type="GO" id="GO:0003677">
    <property type="term" value="F:DNA binding"/>
    <property type="evidence" value="ECO:0007669"/>
    <property type="project" value="UniProtKB-KW"/>
</dbReference>
<dbReference type="Pfam" id="PF09397">
    <property type="entry name" value="FtsK_gamma"/>
    <property type="match status" value="1"/>
</dbReference>
<keyword evidence="2 5" id="KW-0547">Nucleotide-binding</keyword>
<feature type="transmembrane region" description="Helical" evidence="8">
    <location>
        <begin position="154"/>
        <end position="174"/>
    </location>
</feature>
<keyword evidence="8" id="KW-1133">Transmembrane helix</keyword>
<dbReference type="PANTHER" id="PTHR22683:SF41">
    <property type="entry name" value="DNA TRANSLOCASE FTSK"/>
    <property type="match status" value="1"/>
</dbReference>
<dbReference type="InterPro" id="IPR050206">
    <property type="entry name" value="FtsK/SpoIIIE/SftA"/>
</dbReference>
<gene>
    <name evidence="10" type="ORF">COX24_02350</name>
</gene>
<keyword evidence="10" id="KW-0131">Cell cycle</keyword>
<dbReference type="GO" id="GO:0005524">
    <property type="term" value="F:ATP binding"/>
    <property type="evidence" value="ECO:0007669"/>
    <property type="project" value="UniProtKB-UniRule"/>
</dbReference>
<feature type="region of interest" description="Disordered" evidence="7">
    <location>
        <begin position="1"/>
        <end position="29"/>
    </location>
</feature>
<evidence type="ECO:0000256" key="5">
    <source>
        <dbReference type="PROSITE-ProRule" id="PRU00289"/>
    </source>
</evidence>
<comment type="similarity">
    <text evidence="1">Belongs to the FtsK/SpoIIIE/SftA family.</text>
</comment>
<dbReference type="Gene3D" id="3.40.50.300">
    <property type="entry name" value="P-loop containing nucleotide triphosphate hydrolases"/>
    <property type="match status" value="1"/>
</dbReference>
<feature type="coiled-coil region" evidence="6">
    <location>
        <begin position="220"/>
        <end position="247"/>
    </location>
</feature>
<proteinExistence type="inferred from homology"/>
<dbReference type="Gene3D" id="1.10.10.10">
    <property type="entry name" value="Winged helix-like DNA-binding domain superfamily/Winged helix DNA-binding domain"/>
    <property type="match status" value="1"/>
</dbReference>
<feature type="transmembrane region" description="Helical" evidence="8">
    <location>
        <begin position="44"/>
        <end position="63"/>
    </location>
</feature>
<dbReference type="InterPro" id="IPR041027">
    <property type="entry name" value="FtsK_alpha"/>
</dbReference>
<evidence type="ECO:0000313" key="10">
    <source>
        <dbReference type="EMBL" id="PIP31658.1"/>
    </source>
</evidence>
<dbReference type="SMART" id="SM00382">
    <property type="entry name" value="AAA"/>
    <property type="match status" value="1"/>
</dbReference>
<dbReference type="InterPro" id="IPR003593">
    <property type="entry name" value="AAA+_ATPase"/>
</dbReference>
<evidence type="ECO:0000256" key="4">
    <source>
        <dbReference type="ARBA" id="ARBA00023125"/>
    </source>
</evidence>
<keyword evidence="10" id="KW-0132">Cell division</keyword>
<keyword evidence="8" id="KW-0812">Transmembrane</keyword>
<feature type="binding site" evidence="5">
    <location>
        <begin position="398"/>
        <end position="405"/>
    </location>
    <ligand>
        <name>ATP</name>
        <dbReference type="ChEBI" id="CHEBI:30616"/>
    </ligand>
</feature>
<evidence type="ECO:0000256" key="1">
    <source>
        <dbReference type="ARBA" id="ARBA00006474"/>
    </source>
</evidence>
<evidence type="ECO:0000256" key="6">
    <source>
        <dbReference type="SAM" id="Coils"/>
    </source>
</evidence>
<evidence type="ECO:0000256" key="3">
    <source>
        <dbReference type="ARBA" id="ARBA00022840"/>
    </source>
</evidence>
<evidence type="ECO:0000256" key="7">
    <source>
        <dbReference type="SAM" id="MobiDB-lite"/>
    </source>
</evidence>
<keyword evidence="8" id="KW-0472">Membrane</keyword>
<evidence type="ECO:0000313" key="11">
    <source>
        <dbReference type="Proteomes" id="UP000230447"/>
    </source>
</evidence>
<evidence type="ECO:0000259" key="9">
    <source>
        <dbReference type="PROSITE" id="PS50901"/>
    </source>
</evidence>
<protein>
    <submittedName>
        <fullName evidence="10">Cell division protein FtsK</fullName>
    </submittedName>
</protein>
<feature type="transmembrane region" description="Helical" evidence="8">
    <location>
        <begin position="106"/>
        <end position="127"/>
    </location>
</feature>
<dbReference type="SMART" id="SM00843">
    <property type="entry name" value="Ftsk_gamma"/>
    <property type="match status" value="1"/>
</dbReference>
<dbReference type="Pfam" id="PF01580">
    <property type="entry name" value="FtsK_SpoIIIE"/>
    <property type="match status" value="1"/>
</dbReference>
<dbReference type="InterPro" id="IPR036259">
    <property type="entry name" value="MFS_trans_sf"/>
</dbReference>
<dbReference type="SUPFAM" id="SSF46785">
    <property type="entry name" value="Winged helix' DNA-binding domain"/>
    <property type="match status" value="1"/>
</dbReference>
<dbReference type="InterPro" id="IPR002543">
    <property type="entry name" value="FtsK_dom"/>
</dbReference>
<dbReference type="CDD" id="cd01127">
    <property type="entry name" value="TrwB_TraG_TraD_VirD4"/>
    <property type="match status" value="1"/>
</dbReference>
<evidence type="ECO:0000256" key="2">
    <source>
        <dbReference type="ARBA" id="ARBA00022741"/>
    </source>
</evidence>
<dbReference type="InterPro" id="IPR036388">
    <property type="entry name" value="WH-like_DNA-bd_sf"/>
</dbReference>
<dbReference type="AlphaFoldDB" id="A0A2G9ZH35"/>
<dbReference type="InterPro" id="IPR018541">
    <property type="entry name" value="Ftsk_gamma"/>
</dbReference>
<accession>A0A2G9ZH35</accession>
<name>A0A2G9ZH35_9BACT</name>
<dbReference type="InterPro" id="IPR027417">
    <property type="entry name" value="P-loop_NTPase"/>
</dbReference>
<dbReference type="GO" id="GO:0051301">
    <property type="term" value="P:cell division"/>
    <property type="evidence" value="ECO:0007669"/>
    <property type="project" value="UniProtKB-KW"/>
</dbReference>
<feature type="non-terminal residue" evidence="10">
    <location>
        <position position="721"/>
    </location>
</feature>
<organism evidence="10 11">
    <name type="scientific">bacterium (Candidatus Gribaldobacteria) CG23_combo_of_CG06-09_8_20_14_all_37_87_8</name>
    <dbReference type="NCBI Taxonomy" id="2014278"/>
    <lineage>
        <taxon>Bacteria</taxon>
        <taxon>Candidatus Gribaldobacteria</taxon>
    </lineage>
</organism>
<dbReference type="Pfam" id="PF17854">
    <property type="entry name" value="FtsK_alpha"/>
    <property type="match status" value="1"/>
</dbReference>
<dbReference type="EMBL" id="PCSB01000050">
    <property type="protein sequence ID" value="PIP31658.1"/>
    <property type="molecule type" value="Genomic_DNA"/>
</dbReference>
<keyword evidence="6" id="KW-0175">Coiled coil</keyword>
<dbReference type="Gene3D" id="3.30.980.40">
    <property type="match status" value="1"/>
</dbReference>
<reference evidence="10 11" key="1">
    <citation type="submission" date="2017-09" db="EMBL/GenBank/DDBJ databases">
        <title>Depth-based differentiation of microbial function through sediment-hosted aquifers and enrichment of novel symbionts in the deep terrestrial subsurface.</title>
        <authorList>
            <person name="Probst A.J."/>
            <person name="Ladd B."/>
            <person name="Jarett J.K."/>
            <person name="Geller-Mcgrath D.E."/>
            <person name="Sieber C.M."/>
            <person name="Emerson J.B."/>
            <person name="Anantharaman K."/>
            <person name="Thomas B.C."/>
            <person name="Malmstrom R."/>
            <person name="Stieglmeier M."/>
            <person name="Klingl A."/>
            <person name="Woyke T."/>
            <person name="Ryan C.M."/>
            <person name="Banfield J.F."/>
        </authorList>
    </citation>
    <scope>NUCLEOTIDE SEQUENCE [LARGE SCALE GENOMIC DNA]</scope>
    <source>
        <strain evidence="10">CG23_combo_of_CG06-09_8_20_14_all_37_87_8</strain>
    </source>
</reference>
<feature type="domain" description="FtsK" evidence="9">
    <location>
        <begin position="381"/>
        <end position="574"/>
    </location>
</feature>
<feature type="transmembrane region" description="Helical" evidence="8">
    <location>
        <begin position="75"/>
        <end position="99"/>
    </location>
</feature>